<dbReference type="Proteomes" id="UP000799291">
    <property type="component" value="Unassembled WGS sequence"/>
</dbReference>
<protein>
    <recommendedName>
        <fullName evidence="2">Fatty acid desaturase domain-containing protein</fullName>
    </recommendedName>
</protein>
<accession>A0A6G1IUW7</accession>
<dbReference type="InterPro" id="IPR005804">
    <property type="entry name" value="FA_desaturase_dom"/>
</dbReference>
<dbReference type="AlphaFoldDB" id="A0A6G1IUW7"/>
<organism evidence="3 4">
    <name type="scientific">Lentithecium fluviatile CBS 122367</name>
    <dbReference type="NCBI Taxonomy" id="1168545"/>
    <lineage>
        <taxon>Eukaryota</taxon>
        <taxon>Fungi</taxon>
        <taxon>Dikarya</taxon>
        <taxon>Ascomycota</taxon>
        <taxon>Pezizomycotina</taxon>
        <taxon>Dothideomycetes</taxon>
        <taxon>Pleosporomycetidae</taxon>
        <taxon>Pleosporales</taxon>
        <taxon>Massarineae</taxon>
        <taxon>Lentitheciaceae</taxon>
        <taxon>Lentithecium</taxon>
    </lineage>
</organism>
<feature type="transmembrane region" description="Helical" evidence="1">
    <location>
        <begin position="205"/>
        <end position="222"/>
    </location>
</feature>
<dbReference type="Pfam" id="PF00487">
    <property type="entry name" value="FA_desaturase"/>
    <property type="match status" value="1"/>
</dbReference>
<dbReference type="GO" id="GO:0006629">
    <property type="term" value="P:lipid metabolic process"/>
    <property type="evidence" value="ECO:0007669"/>
    <property type="project" value="InterPro"/>
</dbReference>
<evidence type="ECO:0000313" key="3">
    <source>
        <dbReference type="EMBL" id="KAF2682044.1"/>
    </source>
</evidence>
<proteinExistence type="predicted"/>
<feature type="domain" description="Fatty acid desaturase" evidence="2">
    <location>
        <begin position="99"/>
        <end position="316"/>
    </location>
</feature>
<keyword evidence="4" id="KW-1185">Reference proteome</keyword>
<keyword evidence="1" id="KW-0472">Membrane</keyword>
<dbReference type="PANTHER" id="PTHR32100">
    <property type="entry name" value="OMEGA-6 FATTY ACID DESATURASE, CHLOROPLASTIC"/>
    <property type="match status" value="1"/>
</dbReference>
<dbReference type="InterPro" id="IPR012171">
    <property type="entry name" value="Fatty_acid_desaturase"/>
</dbReference>
<evidence type="ECO:0000256" key="1">
    <source>
        <dbReference type="SAM" id="Phobius"/>
    </source>
</evidence>
<dbReference type="OrthoDB" id="1461976at2759"/>
<feature type="transmembrane region" description="Helical" evidence="1">
    <location>
        <begin position="54"/>
        <end position="72"/>
    </location>
</feature>
<keyword evidence="1" id="KW-1133">Transmembrane helix</keyword>
<sequence length="378" mass="42522">MCTIQKAATLAPASLAIATSSEMPLPLSSLEEDSDVKKRPARQPQSTGAVTLRGLFYIMRDISMFFAVLWIAQRYIIPNNIASVWLRGLLWSIYGFINGLSGTALLVPYFSWIISHGKPHKATGHMERDMVFIPRTSQQYAERFKIAIGNLSEVAEDTPLYSFLNIFAGQLFGWPVYLFTNDNGHNLHERQPEGRGIGKRRDAKWILISDIGVVTALVGLYMPGQIVGWLNLAISYLLPYLWVNHWLGTLNIWHRKVSSAPTFAPGSERMDRFVGRRIFHGIADTHVLHHYVSVIAFYHAEKASEAIRPVTGAHYRSDTKSGAVGCVKELWTVFRLYQWVEPSEGVDEDLPHVLFYRNRTGLGTKPAVLNLKGQNGRA</sequence>
<evidence type="ECO:0000313" key="4">
    <source>
        <dbReference type="Proteomes" id="UP000799291"/>
    </source>
</evidence>
<feature type="transmembrane region" description="Helical" evidence="1">
    <location>
        <begin position="84"/>
        <end position="110"/>
    </location>
</feature>
<dbReference type="GO" id="GO:0016491">
    <property type="term" value="F:oxidoreductase activity"/>
    <property type="evidence" value="ECO:0007669"/>
    <property type="project" value="InterPro"/>
</dbReference>
<keyword evidence="1" id="KW-0812">Transmembrane</keyword>
<gene>
    <name evidence="3" type="ORF">K458DRAFT_444196</name>
</gene>
<evidence type="ECO:0000259" key="2">
    <source>
        <dbReference type="Pfam" id="PF00487"/>
    </source>
</evidence>
<name>A0A6G1IUW7_9PLEO</name>
<reference evidence="3" key="1">
    <citation type="journal article" date="2020" name="Stud. Mycol.">
        <title>101 Dothideomycetes genomes: a test case for predicting lifestyles and emergence of pathogens.</title>
        <authorList>
            <person name="Haridas S."/>
            <person name="Albert R."/>
            <person name="Binder M."/>
            <person name="Bloem J."/>
            <person name="Labutti K."/>
            <person name="Salamov A."/>
            <person name="Andreopoulos B."/>
            <person name="Baker S."/>
            <person name="Barry K."/>
            <person name="Bills G."/>
            <person name="Bluhm B."/>
            <person name="Cannon C."/>
            <person name="Castanera R."/>
            <person name="Culley D."/>
            <person name="Daum C."/>
            <person name="Ezra D."/>
            <person name="Gonzalez J."/>
            <person name="Henrissat B."/>
            <person name="Kuo A."/>
            <person name="Liang C."/>
            <person name="Lipzen A."/>
            <person name="Lutzoni F."/>
            <person name="Magnuson J."/>
            <person name="Mondo S."/>
            <person name="Nolan M."/>
            <person name="Ohm R."/>
            <person name="Pangilinan J."/>
            <person name="Park H.-J."/>
            <person name="Ramirez L."/>
            <person name="Alfaro M."/>
            <person name="Sun H."/>
            <person name="Tritt A."/>
            <person name="Yoshinaga Y."/>
            <person name="Zwiers L.-H."/>
            <person name="Turgeon B."/>
            <person name="Goodwin S."/>
            <person name="Spatafora J."/>
            <person name="Crous P."/>
            <person name="Grigoriev I."/>
        </authorList>
    </citation>
    <scope>NUCLEOTIDE SEQUENCE</scope>
    <source>
        <strain evidence="3">CBS 122367</strain>
    </source>
</reference>
<feature type="transmembrane region" description="Helical" evidence="1">
    <location>
        <begin position="228"/>
        <end position="247"/>
    </location>
</feature>
<dbReference type="EMBL" id="MU005588">
    <property type="protein sequence ID" value="KAF2682044.1"/>
    <property type="molecule type" value="Genomic_DNA"/>
</dbReference>